<protein>
    <submittedName>
        <fullName evidence="1">Uncharacterized protein</fullName>
    </submittedName>
</protein>
<dbReference type="Pfam" id="PF22000">
    <property type="entry name" value="DUF6929"/>
    <property type="match status" value="1"/>
</dbReference>
<dbReference type="eggNOG" id="ENOG502ZBSK">
    <property type="taxonomic scope" value="Bacteria"/>
</dbReference>
<name>A0A074L172_9BACT</name>
<sequence>MNFKLSEITTLENIPAASGIGIHEKHMLIIGDNSPYLYLLDHTAKPLSKIPIYPLDNYKDGEIAKSIKPDFEALELVKGKVDDEVLIFGSGSKSPQRDIFIHVTLAEQPVIKTYNLVSFYNQLRDNKILRGYELNIEAVALYENKLMLFNRGKNLIFIYDYEEFLRFLNSKAPYPPPSVKELELPKINGFVSGFSGATVIPETSTLIFTTSVEDTPNAYDDGEVLGSFICMIDLDRLDEGVKHFLIEDRNQPMKIKVESVTVLNKISESKIEILLVTDSDGGESLLLKGHLIW</sequence>
<proteinExistence type="predicted"/>
<gene>
    <name evidence="1" type="ORF">EL17_04380</name>
</gene>
<evidence type="ECO:0000313" key="2">
    <source>
        <dbReference type="Proteomes" id="UP000027821"/>
    </source>
</evidence>
<dbReference type="InterPro" id="IPR053851">
    <property type="entry name" value="DUF6929"/>
</dbReference>
<dbReference type="Proteomes" id="UP000027821">
    <property type="component" value="Unassembled WGS sequence"/>
</dbReference>
<dbReference type="AlphaFoldDB" id="A0A074L172"/>
<organism evidence="1 2">
    <name type="scientific">Anditalea andensis</name>
    <dbReference type="NCBI Taxonomy" id="1048983"/>
    <lineage>
        <taxon>Bacteria</taxon>
        <taxon>Pseudomonadati</taxon>
        <taxon>Bacteroidota</taxon>
        <taxon>Cytophagia</taxon>
        <taxon>Cytophagales</taxon>
        <taxon>Cytophagaceae</taxon>
        <taxon>Anditalea</taxon>
    </lineage>
</organism>
<dbReference type="EMBL" id="JMIH01000014">
    <property type="protein sequence ID" value="KEO74919.1"/>
    <property type="molecule type" value="Genomic_DNA"/>
</dbReference>
<reference evidence="1 2" key="1">
    <citation type="submission" date="2014-04" db="EMBL/GenBank/DDBJ databases">
        <title>Characterization and application of a salt tolerant electro-active bacterium.</title>
        <authorList>
            <person name="Yang L."/>
            <person name="Wei S."/>
            <person name="Tay Q.X.M."/>
        </authorList>
    </citation>
    <scope>NUCLEOTIDE SEQUENCE [LARGE SCALE GENOMIC DNA]</scope>
    <source>
        <strain evidence="1 2">LY1</strain>
    </source>
</reference>
<dbReference type="STRING" id="1048983.EL17_04380"/>
<accession>A0A074L172</accession>
<evidence type="ECO:0000313" key="1">
    <source>
        <dbReference type="EMBL" id="KEO74919.1"/>
    </source>
</evidence>
<keyword evidence="2" id="KW-1185">Reference proteome</keyword>
<dbReference type="OrthoDB" id="6710009at2"/>
<comment type="caution">
    <text evidence="1">The sequence shown here is derived from an EMBL/GenBank/DDBJ whole genome shotgun (WGS) entry which is preliminary data.</text>
</comment>